<dbReference type="OrthoDB" id="278434at2"/>
<dbReference type="AlphaFoldDB" id="A0A1U7CJY0"/>
<protein>
    <submittedName>
        <fullName evidence="1">Uncharacterized protein</fullName>
    </submittedName>
</protein>
<keyword evidence="2" id="KW-1185">Reference proteome</keyword>
<gene>
    <name evidence="1" type="ORF">BSF38_00631</name>
</gene>
<dbReference type="KEGG" id="pbor:BSF38_00631"/>
<evidence type="ECO:0000313" key="1">
    <source>
        <dbReference type="EMBL" id="APW59216.1"/>
    </source>
</evidence>
<proteinExistence type="predicted"/>
<name>A0A1U7CJY0_9BACT</name>
<sequence length="123" mass="13244">MMTYNGVNIFGSAVQFQHVVHPRAQQVNAFFGVSGTQVLDGGGRGRSFFIRGMLTAPTFAGLNAAEAQFAFYADGVARTLIDPRGRAWSNVVFKGEFVPDSRGPQPCGGGWAMPYRAVFHGLT</sequence>
<dbReference type="Proteomes" id="UP000186309">
    <property type="component" value="Chromosome"/>
</dbReference>
<evidence type="ECO:0000313" key="2">
    <source>
        <dbReference type="Proteomes" id="UP000186309"/>
    </source>
</evidence>
<dbReference type="RefSeq" id="WP_076343424.1">
    <property type="nucleotide sequence ID" value="NZ_CP019082.1"/>
</dbReference>
<dbReference type="EMBL" id="CP019082">
    <property type="protein sequence ID" value="APW59216.1"/>
    <property type="molecule type" value="Genomic_DNA"/>
</dbReference>
<accession>A0A1U7CJY0</accession>
<organism evidence="1 2">
    <name type="scientific">Paludisphaera borealis</name>
    <dbReference type="NCBI Taxonomy" id="1387353"/>
    <lineage>
        <taxon>Bacteria</taxon>
        <taxon>Pseudomonadati</taxon>
        <taxon>Planctomycetota</taxon>
        <taxon>Planctomycetia</taxon>
        <taxon>Isosphaerales</taxon>
        <taxon>Isosphaeraceae</taxon>
        <taxon>Paludisphaera</taxon>
    </lineage>
</organism>
<reference evidence="2" key="1">
    <citation type="submission" date="2016-12" db="EMBL/GenBank/DDBJ databases">
        <title>Comparative genomics of four Isosphaeraceae planctomycetes: a common pool of plasmids and glycoside hydrolase genes.</title>
        <authorList>
            <person name="Ivanova A."/>
        </authorList>
    </citation>
    <scope>NUCLEOTIDE SEQUENCE [LARGE SCALE GENOMIC DNA]</scope>
    <source>
        <strain evidence="2">PX4</strain>
    </source>
</reference>
<dbReference type="STRING" id="1387353.BSF38_00631"/>